<proteinExistence type="predicted"/>
<dbReference type="OrthoDB" id="123178at2"/>
<reference evidence="2 3" key="1">
    <citation type="submission" date="2019-10" db="EMBL/GenBank/DDBJ databases">
        <title>Whole genome shotgun sequence of Acrocarpospora pleiomorpha NBRC 16267.</title>
        <authorList>
            <person name="Ichikawa N."/>
            <person name="Kimura A."/>
            <person name="Kitahashi Y."/>
            <person name="Komaki H."/>
            <person name="Oguchi A."/>
        </authorList>
    </citation>
    <scope>NUCLEOTIDE SEQUENCE [LARGE SCALE GENOMIC DNA]</scope>
    <source>
        <strain evidence="2 3">NBRC 16267</strain>
    </source>
</reference>
<dbReference type="AlphaFoldDB" id="A0A5M3XCJ1"/>
<dbReference type="EMBL" id="BLAF01000005">
    <property type="protein sequence ID" value="GES17909.1"/>
    <property type="molecule type" value="Genomic_DNA"/>
</dbReference>
<feature type="compositionally biased region" description="Basic and acidic residues" evidence="1">
    <location>
        <begin position="44"/>
        <end position="67"/>
    </location>
</feature>
<accession>A0A5M3XCJ1</accession>
<keyword evidence="3" id="KW-1185">Reference proteome</keyword>
<dbReference type="RefSeq" id="WP_155343059.1">
    <property type="nucleotide sequence ID" value="NZ_BAAAHM010000011.1"/>
</dbReference>
<organism evidence="2 3">
    <name type="scientific">Acrocarpospora pleiomorpha</name>
    <dbReference type="NCBI Taxonomy" id="90975"/>
    <lineage>
        <taxon>Bacteria</taxon>
        <taxon>Bacillati</taxon>
        <taxon>Actinomycetota</taxon>
        <taxon>Actinomycetes</taxon>
        <taxon>Streptosporangiales</taxon>
        <taxon>Streptosporangiaceae</taxon>
        <taxon>Acrocarpospora</taxon>
    </lineage>
</organism>
<protein>
    <submittedName>
        <fullName evidence="2">Uncharacterized protein</fullName>
    </submittedName>
</protein>
<evidence type="ECO:0000256" key="1">
    <source>
        <dbReference type="SAM" id="MobiDB-lite"/>
    </source>
</evidence>
<feature type="compositionally biased region" description="Polar residues" evidence="1">
    <location>
        <begin position="1"/>
        <end position="10"/>
    </location>
</feature>
<feature type="region of interest" description="Disordered" evidence="1">
    <location>
        <begin position="1"/>
        <end position="79"/>
    </location>
</feature>
<evidence type="ECO:0000313" key="2">
    <source>
        <dbReference type="EMBL" id="GES17909.1"/>
    </source>
</evidence>
<dbReference type="Proteomes" id="UP000377595">
    <property type="component" value="Unassembled WGS sequence"/>
</dbReference>
<sequence length="167" mass="19048">MERNPYNSPYETRHEEPVPDSPELLNEEARREDAADVDLLVASDRPDHDPLNTDESDHDRLDTDNIDHNPVNETQDDVLTSPAVAIPEQRSPTDDINFDARWHDIKAGFVDDPRDSVEKADALIDEAVNALAARRQALVDGWKNHNDTEQLRLALREYRSLFDKLKG</sequence>
<name>A0A5M3XCJ1_9ACTN</name>
<evidence type="ECO:0000313" key="3">
    <source>
        <dbReference type="Proteomes" id="UP000377595"/>
    </source>
</evidence>
<gene>
    <name evidence="2" type="ORF">Aple_008040</name>
</gene>
<comment type="caution">
    <text evidence="2">The sequence shown here is derived from an EMBL/GenBank/DDBJ whole genome shotgun (WGS) entry which is preliminary data.</text>
</comment>